<feature type="compositionally biased region" description="Polar residues" evidence="1">
    <location>
        <begin position="16"/>
        <end position="33"/>
    </location>
</feature>
<protein>
    <submittedName>
        <fullName evidence="2">Uncharacterized protein</fullName>
    </submittedName>
</protein>
<proteinExistence type="predicted"/>
<feature type="compositionally biased region" description="Basic and acidic residues" evidence="1">
    <location>
        <begin position="125"/>
        <end position="139"/>
    </location>
</feature>
<evidence type="ECO:0000313" key="2">
    <source>
        <dbReference type="EMBL" id="OGE74363.1"/>
    </source>
</evidence>
<dbReference type="EMBL" id="MFEH01000001">
    <property type="protein sequence ID" value="OGE74363.1"/>
    <property type="molecule type" value="Genomic_DNA"/>
</dbReference>
<feature type="compositionally biased region" description="Basic and acidic residues" evidence="1">
    <location>
        <begin position="60"/>
        <end position="117"/>
    </location>
</feature>
<name>A0A1F5N9W4_9BACT</name>
<feature type="region of interest" description="Disordered" evidence="1">
    <location>
        <begin position="1"/>
        <end position="139"/>
    </location>
</feature>
<comment type="caution">
    <text evidence="2">The sequence shown here is derived from an EMBL/GenBank/DDBJ whole genome shotgun (WGS) entry which is preliminary data.</text>
</comment>
<dbReference type="AlphaFoldDB" id="A0A1F5N9W4"/>
<evidence type="ECO:0000313" key="3">
    <source>
        <dbReference type="Proteomes" id="UP000177610"/>
    </source>
</evidence>
<dbReference type="Proteomes" id="UP000177610">
    <property type="component" value="Unassembled WGS sequence"/>
</dbReference>
<evidence type="ECO:0000256" key="1">
    <source>
        <dbReference type="SAM" id="MobiDB-lite"/>
    </source>
</evidence>
<reference evidence="2 3" key="1">
    <citation type="journal article" date="2016" name="Nat. Commun.">
        <title>Thousands of microbial genomes shed light on interconnected biogeochemical processes in an aquifer system.</title>
        <authorList>
            <person name="Anantharaman K."/>
            <person name="Brown C.T."/>
            <person name="Hug L.A."/>
            <person name="Sharon I."/>
            <person name="Castelle C.J."/>
            <person name="Probst A.J."/>
            <person name="Thomas B.C."/>
            <person name="Singh A."/>
            <person name="Wilkins M.J."/>
            <person name="Karaoz U."/>
            <person name="Brodie E.L."/>
            <person name="Williams K.H."/>
            <person name="Hubbard S.S."/>
            <person name="Banfield J.F."/>
        </authorList>
    </citation>
    <scope>NUCLEOTIDE SEQUENCE [LARGE SCALE GENOMIC DNA]</scope>
</reference>
<accession>A0A1F5N9W4</accession>
<gene>
    <name evidence="2" type="ORF">A2717_02375</name>
</gene>
<sequence>MDPEERQTYTPAKVSTLRSPQGRFPTQHQQPRTYFTGGYESGSGISRLEARRNWQVQRRGNPDRSDQRTSGRRAHSCDDQRDGVAGERDTAQRFVADELRQQVRPELDVDATRDARGPRSQGSLRSHDHPVETREEETA</sequence>
<organism evidence="2 3">
    <name type="scientific">Candidatus Doudnabacteria bacterium RIFCSPHIGHO2_01_FULL_41_86</name>
    <dbReference type="NCBI Taxonomy" id="1817821"/>
    <lineage>
        <taxon>Bacteria</taxon>
        <taxon>Candidatus Doudnaibacteriota</taxon>
    </lineage>
</organism>